<dbReference type="EMBL" id="JBHLWM010000008">
    <property type="protein sequence ID" value="MFC0242356.1"/>
    <property type="molecule type" value="Genomic_DNA"/>
</dbReference>
<keyword evidence="14" id="KW-1185">Reference proteome</keyword>
<proteinExistence type="inferred from homology"/>
<comment type="catalytic activity">
    <reaction evidence="11">
        <text>N(6)-(pyridoxal phosphate)-L-lysyl-[4-amino-5-hydroxymethyl-2-methylpyrimidine phosphate synthase] + L-histidyl-[4-amino-5-hydroxymethyl-2-methylpyrimidine phosphate synthase] + 2 Fe(3+) + 4 H2O = L-lysyl-[4-amino-5-hydroxymethyl-2-methylpyrimidine phosphate synthase] + (2S)-2-amino-5-hydroxy-4-oxopentanoyl-[4-amino-5-hydroxymethyl-2-methylpyrimidine phosphate synthase] + 4-amino-2-methyl-5-(phosphooxymethyl)pyrimidine + 3-oxopropanoate + 2 Fe(2+) + 2 H(+)</text>
        <dbReference type="Rhea" id="RHEA:65756"/>
        <dbReference type="Rhea" id="RHEA-COMP:16892"/>
        <dbReference type="Rhea" id="RHEA-COMP:16893"/>
        <dbReference type="Rhea" id="RHEA-COMP:16894"/>
        <dbReference type="Rhea" id="RHEA-COMP:16895"/>
        <dbReference type="ChEBI" id="CHEBI:15377"/>
        <dbReference type="ChEBI" id="CHEBI:15378"/>
        <dbReference type="ChEBI" id="CHEBI:29033"/>
        <dbReference type="ChEBI" id="CHEBI:29034"/>
        <dbReference type="ChEBI" id="CHEBI:29969"/>
        <dbReference type="ChEBI" id="CHEBI:29979"/>
        <dbReference type="ChEBI" id="CHEBI:33190"/>
        <dbReference type="ChEBI" id="CHEBI:58354"/>
        <dbReference type="ChEBI" id="CHEBI:143915"/>
        <dbReference type="ChEBI" id="CHEBI:157692"/>
    </reaction>
    <physiologicalReaction direction="left-to-right" evidence="11">
        <dbReference type="Rhea" id="RHEA:65757"/>
    </physiologicalReaction>
</comment>
<accession>A0ABV6EVV2</accession>
<comment type="similarity">
    <text evidence="3">Belongs to the NMT1/THI5 family.</text>
</comment>
<comment type="pathway">
    <text evidence="2">Cofactor biosynthesis; thiamine diphosphate biosynthesis.</text>
</comment>
<keyword evidence="8" id="KW-0784">Thiamine biosynthesis</keyword>
<reference evidence="13 14" key="1">
    <citation type="submission" date="2024-09" db="EMBL/GenBank/DDBJ databases">
        <authorList>
            <person name="Sun Q."/>
            <person name="Mori K."/>
        </authorList>
    </citation>
    <scope>NUCLEOTIDE SEQUENCE [LARGE SCALE GENOMIC DNA]</scope>
    <source>
        <strain evidence="13 14">KCTC 23279</strain>
    </source>
</reference>
<evidence type="ECO:0000256" key="11">
    <source>
        <dbReference type="ARBA" id="ARBA00048179"/>
    </source>
</evidence>
<evidence type="ECO:0000256" key="6">
    <source>
        <dbReference type="ARBA" id="ARBA00022723"/>
    </source>
</evidence>
<dbReference type="Pfam" id="PF09084">
    <property type="entry name" value="NMT1"/>
    <property type="match status" value="1"/>
</dbReference>
<evidence type="ECO:0000256" key="3">
    <source>
        <dbReference type="ARBA" id="ARBA00009406"/>
    </source>
</evidence>
<organism evidence="13 14">
    <name type="scientific">Rhodopseudomonas telluris</name>
    <dbReference type="NCBI Taxonomy" id="644215"/>
    <lineage>
        <taxon>Bacteria</taxon>
        <taxon>Pseudomonadati</taxon>
        <taxon>Pseudomonadota</taxon>
        <taxon>Alphaproteobacteria</taxon>
        <taxon>Hyphomicrobiales</taxon>
        <taxon>Nitrobacteraceae</taxon>
        <taxon>Rhodopseudomonas</taxon>
    </lineage>
</organism>
<evidence type="ECO:0000313" key="13">
    <source>
        <dbReference type="EMBL" id="MFC0242356.1"/>
    </source>
</evidence>
<evidence type="ECO:0000256" key="5">
    <source>
        <dbReference type="ARBA" id="ARBA00022679"/>
    </source>
</evidence>
<comment type="subunit">
    <text evidence="4">Homodimer.</text>
</comment>
<keyword evidence="9" id="KW-0408">Iron</keyword>
<keyword evidence="5" id="KW-0808">Transferase</keyword>
<dbReference type="InterPro" id="IPR027939">
    <property type="entry name" value="NMT1/THI5"/>
</dbReference>
<evidence type="ECO:0000256" key="2">
    <source>
        <dbReference type="ARBA" id="ARBA00004948"/>
    </source>
</evidence>
<keyword evidence="7" id="KW-0663">Pyridoxal phosphate</keyword>
<dbReference type="Proteomes" id="UP001589775">
    <property type="component" value="Unassembled WGS sequence"/>
</dbReference>
<feature type="domain" description="SsuA/THI5-like" evidence="12">
    <location>
        <begin position="50"/>
        <end position="252"/>
    </location>
</feature>
<dbReference type="SUPFAM" id="SSF53850">
    <property type="entry name" value="Periplasmic binding protein-like II"/>
    <property type="match status" value="1"/>
</dbReference>
<evidence type="ECO:0000256" key="9">
    <source>
        <dbReference type="ARBA" id="ARBA00023004"/>
    </source>
</evidence>
<evidence type="ECO:0000256" key="8">
    <source>
        <dbReference type="ARBA" id="ARBA00022977"/>
    </source>
</evidence>
<dbReference type="RefSeq" id="WP_378390256.1">
    <property type="nucleotide sequence ID" value="NZ_JBHLWM010000008.1"/>
</dbReference>
<evidence type="ECO:0000256" key="10">
    <source>
        <dbReference type="ARBA" id="ARBA00033171"/>
    </source>
</evidence>
<evidence type="ECO:0000313" key="14">
    <source>
        <dbReference type="Proteomes" id="UP001589775"/>
    </source>
</evidence>
<dbReference type="InterPro" id="IPR015168">
    <property type="entry name" value="SsuA/THI5"/>
</dbReference>
<protein>
    <recommendedName>
        <fullName evidence="10">Thiamine pyrimidine synthase</fullName>
    </recommendedName>
</protein>
<evidence type="ECO:0000256" key="1">
    <source>
        <dbReference type="ARBA" id="ARBA00003469"/>
    </source>
</evidence>
<comment type="function">
    <text evidence="1">Responsible for the formation of the pyrimidine heterocycle in the thiamine biosynthesis pathway. Catalyzes the formation of hydroxymethylpyrimidine phosphate (HMP-P) from histidine and pyridoxal phosphate (PLP). The protein uses PLP and the active site histidine to form HMP-P, generating an inactive enzyme. The enzyme can only undergo a single turnover, which suggests it is a suicide enzyme.</text>
</comment>
<dbReference type="PANTHER" id="PTHR31528:SF1">
    <property type="entry name" value="4-AMINO-5-HYDROXYMETHYL-2-METHYLPYRIMIDINE PHOSPHATE SYNTHASE THI11-RELATED"/>
    <property type="match status" value="1"/>
</dbReference>
<dbReference type="PANTHER" id="PTHR31528">
    <property type="entry name" value="4-AMINO-5-HYDROXYMETHYL-2-METHYLPYRIMIDINE PHOSPHATE SYNTHASE THI11-RELATED"/>
    <property type="match status" value="1"/>
</dbReference>
<comment type="caution">
    <text evidence="13">The sequence shown here is derived from an EMBL/GenBank/DDBJ whole genome shotgun (WGS) entry which is preliminary data.</text>
</comment>
<dbReference type="Gene3D" id="3.40.190.10">
    <property type="entry name" value="Periplasmic binding protein-like II"/>
    <property type="match status" value="2"/>
</dbReference>
<keyword evidence="6" id="KW-0479">Metal-binding</keyword>
<evidence type="ECO:0000256" key="7">
    <source>
        <dbReference type="ARBA" id="ARBA00022898"/>
    </source>
</evidence>
<evidence type="ECO:0000259" key="12">
    <source>
        <dbReference type="Pfam" id="PF09084"/>
    </source>
</evidence>
<evidence type="ECO:0000256" key="4">
    <source>
        <dbReference type="ARBA" id="ARBA00011738"/>
    </source>
</evidence>
<name>A0ABV6EVV2_9BRAD</name>
<sequence>MLAVAALLGSGWLILRPESAPPRREIVTPHVAKRSDSAPSALLIDGRLGPRFAGEIVAQRRGLFPRKFEVSAEPNAPDFVASVVRRGGIGVTTGVRFLSAAWSGAPITAFAASLLETPTVILTLESSGLRRPSDLIDKKIGYRRGSEDDLVVDAMLTQLGLPRSRIGKVDGANSIAALRAGTVDAIISSIDRLPQPSDPDFVRTNRIAPPDFGIHIPGLVYFTSNTVLREHRAEVLCILEALIDGWKFVYADSARSVPLVVGSDPTHLQDGRVRYDLEQQRDLVLPTGGRIGDYDDSRWRTLRDVLIFAMLGDETVPLPQSVDYQLLRDAYRRVRDAASAAATRKAEGVDLLHSTPSVAE</sequence>
<gene>
    <name evidence="13" type="ORF">ACFFJ6_17835</name>
</gene>